<proteinExistence type="predicted"/>
<evidence type="ECO:0000313" key="2">
    <source>
        <dbReference type="Proteomes" id="UP001618531"/>
    </source>
</evidence>
<evidence type="ECO:0000313" key="1">
    <source>
        <dbReference type="EMBL" id="MFK0522191.1"/>
    </source>
</evidence>
<reference evidence="1 2" key="1">
    <citation type="submission" date="2024-11" db="EMBL/GenBank/DDBJ databases">
        <title>Identification and Characterization of a Novel Fosfomycin Bacillithiol Transferase FosB8 in Paenibacillus illinoisensis.</title>
        <authorList>
            <person name="Lu W."/>
        </authorList>
    </citation>
    <scope>NUCLEOTIDE SEQUENCE [LARGE SCALE GENOMIC DNA]</scope>
    <source>
        <strain evidence="1 2">WP77</strain>
    </source>
</reference>
<accession>A0ABW8HRB6</accession>
<comment type="caution">
    <text evidence="1">The sequence shown here is derived from an EMBL/GenBank/DDBJ whole genome shotgun (WGS) entry which is preliminary data.</text>
</comment>
<dbReference type="EMBL" id="JBIYSL010000002">
    <property type="protein sequence ID" value="MFK0522191.1"/>
    <property type="molecule type" value="Genomic_DNA"/>
</dbReference>
<organism evidence="1 2">
    <name type="scientific">Paenibacillus illinoisensis</name>
    <dbReference type="NCBI Taxonomy" id="59845"/>
    <lineage>
        <taxon>Bacteria</taxon>
        <taxon>Bacillati</taxon>
        <taxon>Bacillota</taxon>
        <taxon>Bacilli</taxon>
        <taxon>Bacillales</taxon>
        <taxon>Paenibacillaceae</taxon>
        <taxon>Paenibacillus</taxon>
    </lineage>
</organism>
<name>A0ABW8HRB6_9BACL</name>
<keyword evidence="2" id="KW-1185">Reference proteome</keyword>
<protein>
    <submittedName>
        <fullName evidence="1">Uncharacterized protein</fullName>
    </submittedName>
</protein>
<sequence length="307" mass="35536">MIGEILLGVLGNSAYDILKKIIKKQFGQEDEEIIRLFITSIETTSKHFFDIYGEEYGTLESSFLSVQQNWEVLLRSIFYGAEEIKGENFIISGLGLDKGEVLKGANKFLELLQLEMSKQWKLDKILTEKRHMIESEKYMKETNEKLSFLENFIKGLASTNQPSKDSEIPSIEANLGINKIEFNKKYKMDFINGASINYMLNQELIYVEYVFEDGATAYYEVDYSGAVRNSKFPYPLEQYEIVIPEGMLVDKQVIEFPNGNIHEKFIFRWGKHFTTVKDKQGNILKIDAEVEVEVDHRNKKINIKNSL</sequence>
<dbReference type="Proteomes" id="UP001618531">
    <property type="component" value="Unassembled WGS sequence"/>
</dbReference>
<dbReference type="RefSeq" id="WP_402873476.1">
    <property type="nucleotide sequence ID" value="NZ_JBIYSL010000002.1"/>
</dbReference>
<gene>
    <name evidence="1" type="ORF">ACINKY_08250</name>
</gene>